<dbReference type="Pfam" id="PF14808">
    <property type="entry name" value="TMEM164"/>
    <property type="match status" value="1"/>
</dbReference>
<dbReference type="RefSeq" id="WP_090635229.1">
    <property type="nucleotide sequence ID" value="NZ_CVRB01000003.1"/>
</dbReference>
<organism evidence="2 3">
    <name type="scientific">Neobacillus massiliamazoniensis</name>
    <dbReference type="NCBI Taxonomy" id="1499688"/>
    <lineage>
        <taxon>Bacteria</taxon>
        <taxon>Bacillati</taxon>
        <taxon>Bacillota</taxon>
        <taxon>Bacilli</taxon>
        <taxon>Bacillales</taxon>
        <taxon>Bacillaceae</taxon>
        <taxon>Neobacillus</taxon>
    </lineage>
</organism>
<dbReference type="AlphaFoldDB" id="A0A0U1NY26"/>
<sequence length="240" mass="28364">MKPYFQYHSKLELFRPFSVDHLITMAIIIILCILLFVFRNNLQEKRNRNLFRFTLAIIILVDNILYHLWLVSEHAWTARKALPLQLSDLAALLAVVMLLTESYRIFQFMYFAGLGSAIQVILTPDLYKFSFPHFLYFQSFISHGGVVLACLFMVVAYNYWPTIPSMWVTILLVNIYGVFVFFLNKVLGSNYLYIMKKAGMTILNYFGPWPWYLLTIELAMILSFYILYSPFWLIKRKRLT</sequence>
<keyword evidence="1" id="KW-0812">Transmembrane</keyword>
<feature type="transmembrane region" description="Helical" evidence="1">
    <location>
        <begin position="134"/>
        <end position="160"/>
    </location>
</feature>
<dbReference type="NCBIfam" id="TIGR02206">
    <property type="entry name" value="intg_mem_TP0381"/>
    <property type="match status" value="1"/>
</dbReference>
<feature type="transmembrane region" description="Helical" evidence="1">
    <location>
        <begin position="209"/>
        <end position="228"/>
    </location>
</feature>
<gene>
    <name evidence="2" type="primary">ywaF</name>
    <name evidence="2" type="ORF">BN000_02879</name>
</gene>
<name>A0A0U1NY26_9BACI</name>
<evidence type="ECO:0000313" key="3">
    <source>
        <dbReference type="Proteomes" id="UP000199087"/>
    </source>
</evidence>
<feature type="transmembrane region" description="Helical" evidence="1">
    <location>
        <begin position="106"/>
        <end position="122"/>
    </location>
</feature>
<feature type="transmembrane region" description="Helical" evidence="1">
    <location>
        <begin position="50"/>
        <end position="69"/>
    </location>
</feature>
<dbReference type="STRING" id="1499688.BN000_02879"/>
<keyword evidence="1" id="KW-1133">Transmembrane helix</keyword>
<protein>
    <submittedName>
        <fullName evidence="2">YwaF</fullName>
    </submittedName>
</protein>
<feature type="transmembrane region" description="Helical" evidence="1">
    <location>
        <begin position="20"/>
        <end position="38"/>
    </location>
</feature>
<dbReference type="OrthoDB" id="9813172at2"/>
<proteinExistence type="predicted"/>
<keyword evidence="3" id="KW-1185">Reference proteome</keyword>
<feature type="transmembrane region" description="Helical" evidence="1">
    <location>
        <begin position="167"/>
        <end position="187"/>
    </location>
</feature>
<dbReference type="Proteomes" id="UP000199087">
    <property type="component" value="Unassembled WGS sequence"/>
</dbReference>
<evidence type="ECO:0000313" key="2">
    <source>
        <dbReference type="EMBL" id="CRK82924.1"/>
    </source>
</evidence>
<feature type="transmembrane region" description="Helical" evidence="1">
    <location>
        <begin position="81"/>
        <end position="99"/>
    </location>
</feature>
<accession>A0A0U1NY26</accession>
<evidence type="ECO:0000256" key="1">
    <source>
        <dbReference type="SAM" id="Phobius"/>
    </source>
</evidence>
<dbReference type="EMBL" id="CVRB01000003">
    <property type="protein sequence ID" value="CRK82924.1"/>
    <property type="molecule type" value="Genomic_DNA"/>
</dbReference>
<dbReference type="InterPro" id="IPR011737">
    <property type="entry name" value="CHP02206_TP0381"/>
</dbReference>
<keyword evidence="1" id="KW-0472">Membrane</keyword>
<reference evidence="3" key="1">
    <citation type="submission" date="2015-05" db="EMBL/GenBank/DDBJ databases">
        <authorList>
            <person name="Urmite Genomes"/>
        </authorList>
    </citation>
    <scope>NUCLEOTIDE SEQUENCE [LARGE SCALE GENOMIC DNA]</scope>
    <source>
        <strain evidence="3">LF1</strain>
    </source>
</reference>